<organism evidence="3 4">
    <name type="scientific">Leptolyngbya cf. ectocarpi LEGE 11479</name>
    <dbReference type="NCBI Taxonomy" id="1828722"/>
    <lineage>
        <taxon>Bacteria</taxon>
        <taxon>Bacillati</taxon>
        <taxon>Cyanobacteriota</taxon>
        <taxon>Cyanophyceae</taxon>
        <taxon>Leptolyngbyales</taxon>
        <taxon>Leptolyngbyaceae</taxon>
        <taxon>Leptolyngbya group</taxon>
        <taxon>Leptolyngbya</taxon>
    </lineage>
</organism>
<feature type="signal peptide" evidence="2">
    <location>
        <begin position="1"/>
        <end position="21"/>
    </location>
</feature>
<dbReference type="PROSITE" id="PS51257">
    <property type="entry name" value="PROKAR_LIPOPROTEIN"/>
    <property type="match status" value="1"/>
</dbReference>
<gene>
    <name evidence="3" type="ORF">IQ260_02610</name>
</gene>
<feature type="chain" id="PRO_5037272975" evidence="2">
    <location>
        <begin position="22"/>
        <end position="235"/>
    </location>
</feature>
<dbReference type="EMBL" id="JADEXP010000010">
    <property type="protein sequence ID" value="MBE9065541.1"/>
    <property type="molecule type" value="Genomic_DNA"/>
</dbReference>
<keyword evidence="2" id="KW-0732">Signal</keyword>
<accession>A0A928X0D3</accession>
<name>A0A928X0D3_LEPEC</name>
<dbReference type="RefSeq" id="WP_193990587.1">
    <property type="nucleotide sequence ID" value="NZ_JADEXP010000010.1"/>
</dbReference>
<dbReference type="Proteomes" id="UP000615026">
    <property type="component" value="Unassembled WGS sequence"/>
</dbReference>
<feature type="compositionally biased region" description="Low complexity" evidence="1">
    <location>
        <begin position="22"/>
        <end position="49"/>
    </location>
</feature>
<reference evidence="3" key="1">
    <citation type="submission" date="2020-10" db="EMBL/GenBank/DDBJ databases">
        <authorList>
            <person name="Castelo-Branco R."/>
            <person name="Eusebio N."/>
            <person name="Adriana R."/>
            <person name="Vieira A."/>
            <person name="Brugerolle De Fraissinette N."/>
            <person name="Rezende De Castro R."/>
            <person name="Schneider M.P."/>
            <person name="Vasconcelos V."/>
            <person name="Leao P.N."/>
        </authorList>
    </citation>
    <scope>NUCLEOTIDE SEQUENCE</scope>
    <source>
        <strain evidence="3">LEGE 11479</strain>
    </source>
</reference>
<comment type="caution">
    <text evidence="3">The sequence shown here is derived from an EMBL/GenBank/DDBJ whole genome shotgun (WGS) entry which is preliminary data.</text>
</comment>
<keyword evidence="4" id="KW-1185">Reference proteome</keyword>
<protein>
    <submittedName>
        <fullName evidence="3">Uncharacterized protein</fullName>
    </submittedName>
</protein>
<evidence type="ECO:0000313" key="3">
    <source>
        <dbReference type="EMBL" id="MBE9065541.1"/>
    </source>
</evidence>
<feature type="region of interest" description="Disordered" evidence="1">
    <location>
        <begin position="22"/>
        <end position="58"/>
    </location>
</feature>
<proteinExistence type="predicted"/>
<evidence type="ECO:0000256" key="1">
    <source>
        <dbReference type="SAM" id="MobiDB-lite"/>
    </source>
</evidence>
<dbReference type="AlphaFoldDB" id="A0A928X0D3"/>
<evidence type="ECO:0000256" key="2">
    <source>
        <dbReference type="SAM" id="SignalP"/>
    </source>
</evidence>
<sequence>MRASRAIAGVLLCALASCRSAPPAEIPAEPENPSSSESETEADAPSSESAPPPPPTNSYLAQLPPEATNQLVDLGINIVIPTYLPPNMTLANYGVGEKEAGVGGGPYYWLVYRDDQNRCFSIEYTSGGIGGISLENQEPLNNDLFDDDYSLYHGKFPNGDVGELPESDLFTDWLEGEDGFYRLVGAGLVNAQDYGQGDCSNISVKEAIAVAESLSYLPIDIKTLDLIPPASDLPE</sequence>
<evidence type="ECO:0000313" key="4">
    <source>
        <dbReference type="Proteomes" id="UP000615026"/>
    </source>
</evidence>